<proteinExistence type="predicted"/>
<evidence type="ECO:0000313" key="3">
    <source>
        <dbReference type="Proteomes" id="UP001165653"/>
    </source>
</evidence>
<comment type="caution">
    <text evidence="2">The sequence shown here is derived from an EMBL/GenBank/DDBJ whole genome shotgun (WGS) entry which is preliminary data.</text>
</comment>
<dbReference type="RefSeq" id="WP_264511869.1">
    <property type="nucleotide sequence ID" value="NZ_JAPDDR010000002.1"/>
</dbReference>
<dbReference type="InterPro" id="IPR036520">
    <property type="entry name" value="UPF0759_sf"/>
</dbReference>
<keyword evidence="3" id="KW-1185">Reference proteome</keyword>
<dbReference type="Proteomes" id="UP001165653">
    <property type="component" value="Unassembled WGS sequence"/>
</dbReference>
<name>A0ABT3FZD8_9BACT</name>
<evidence type="ECO:0000313" key="2">
    <source>
        <dbReference type="EMBL" id="MCW1912941.1"/>
    </source>
</evidence>
<dbReference type="InterPro" id="IPR002763">
    <property type="entry name" value="DUF72"/>
</dbReference>
<dbReference type="Pfam" id="PF01904">
    <property type="entry name" value="DUF72"/>
    <property type="match status" value="1"/>
</dbReference>
<feature type="compositionally biased region" description="Basic and acidic residues" evidence="1">
    <location>
        <begin position="1"/>
        <end position="14"/>
    </location>
</feature>
<reference evidence="2" key="1">
    <citation type="submission" date="2022-10" db="EMBL/GenBank/DDBJ databases">
        <title>Luteolibacter sp. GHJ8, whole genome shotgun sequencing project.</title>
        <authorList>
            <person name="Zhao G."/>
            <person name="Shen L."/>
        </authorList>
    </citation>
    <scope>NUCLEOTIDE SEQUENCE</scope>
    <source>
        <strain evidence="2">GHJ8</strain>
    </source>
</reference>
<evidence type="ECO:0000256" key="1">
    <source>
        <dbReference type="SAM" id="MobiDB-lite"/>
    </source>
</evidence>
<dbReference type="PANTHER" id="PTHR30348">
    <property type="entry name" value="UNCHARACTERIZED PROTEIN YECE"/>
    <property type="match status" value="1"/>
</dbReference>
<feature type="region of interest" description="Disordered" evidence="1">
    <location>
        <begin position="1"/>
        <end position="33"/>
    </location>
</feature>
<dbReference type="SUPFAM" id="SSF117396">
    <property type="entry name" value="TM1631-like"/>
    <property type="match status" value="1"/>
</dbReference>
<accession>A0ABT3FZD8</accession>
<sequence length="300" mass="35385">MAEKKDHGGQEKQKASPAERLARKLKKREKQRAANIVRASEMHAERIAFKTPDAQSHNKLETFNIGCSGWFYWHWRGGFYPAEMPTKSWFSHYSDNFPTVELNAPFYSWPTVKTVKEWLRQMEGKDFVYTVKVCELITHVKRMSRTRTLVEDFGLIADLLGEKMGCFLFQLPPSYHYSAARLKTLLGQLDPSRRNVVEFRHKSWWNERVYAAFRKTGTIFCSCSGPRLPDELVKTADDVYIRFHGLTKWYRHDYTDEELQLWVSRIRDSGCKRVWAYFNNDRDGHAIRNAKEFTRQLRAL</sequence>
<dbReference type="Gene3D" id="3.20.20.410">
    <property type="entry name" value="Protein of unknown function UPF0759"/>
    <property type="match status" value="1"/>
</dbReference>
<organism evidence="2 3">
    <name type="scientific">Luteolibacter rhizosphaerae</name>
    <dbReference type="NCBI Taxonomy" id="2989719"/>
    <lineage>
        <taxon>Bacteria</taxon>
        <taxon>Pseudomonadati</taxon>
        <taxon>Verrucomicrobiota</taxon>
        <taxon>Verrucomicrobiia</taxon>
        <taxon>Verrucomicrobiales</taxon>
        <taxon>Verrucomicrobiaceae</taxon>
        <taxon>Luteolibacter</taxon>
    </lineage>
</organism>
<dbReference type="EMBL" id="JAPDDR010000002">
    <property type="protein sequence ID" value="MCW1912941.1"/>
    <property type="molecule type" value="Genomic_DNA"/>
</dbReference>
<protein>
    <submittedName>
        <fullName evidence="2">DUF72 domain-containing protein</fullName>
    </submittedName>
</protein>
<dbReference type="PANTHER" id="PTHR30348:SF4">
    <property type="entry name" value="DUF72 DOMAIN-CONTAINING PROTEIN"/>
    <property type="match status" value="1"/>
</dbReference>
<gene>
    <name evidence="2" type="ORF">OJ996_05115</name>
</gene>